<keyword evidence="8" id="KW-1185">Reference proteome</keyword>
<comment type="subcellular location">
    <subcellularLocation>
        <location evidence="1">Membrane</location>
        <topology evidence="1">Multi-pass membrane protein</topology>
    </subcellularLocation>
</comment>
<evidence type="ECO:0000259" key="6">
    <source>
        <dbReference type="Pfam" id="PF04893"/>
    </source>
</evidence>
<dbReference type="GO" id="GO:0016020">
    <property type="term" value="C:membrane"/>
    <property type="evidence" value="ECO:0007669"/>
    <property type="project" value="UniProtKB-SubCell"/>
</dbReference>
<dbReference type="RefSeq" id="WP_151149518.1">
    <property type="nucleotide sequence ID" value="NZ_WAIE01000001.1"/>
</dbReference>
<organism evidence="7 8">
    <name type="scientific">Pseudodesulfovibrio senegalensis</name>
    <dbReference type="NCBI Taxonomy" id="1721087"/>
    <lineage>
        <taxon>Bacteria</taxon>
        <taxon>Pseudomonadati</taxon>
        <taxon>Thermodesulfobacteriota</taxon>
        <taxon>Desulfovibrionia</taxon>
        <taxon>Desulfovibrionales</taxon>
        <taxon>Desulfovibrionaceae</taxon>
    </lineage>
</organism>
<proteinExistence type="predicted"/>
<feature type="transmembrane region" description="Helical" evidence="5">
    <location>
        <begin position="153"/>
        <end position="181"/>
    </location>
</feature>
<dbReference type="Pfam" id="PF04893">
    <property type="entry name" value="Yip1"/>
    <property type="match status" value="1"/>
</dbReference>
<dbReference type="InterPro" id="IPR006977">
    <property type="entry name" value="Yip1_dom"/>
</dbReference>
<keyword evidence="3 5" id="KW-1133">Transmembrane helix</keyword>
<feature type="transmembrane region" description="Helical" evidence="5">
    <location>
        <begin position="73"/>
        <end position="100"/>
    </location>
</feature>
<feature type="transmembrane region" description="Helical" evidence="5">
    <location>
        <begin position="48"/>
        <end position="67"/>
    </location>
</feature>
<dbReference type="EMBL" id="WAIE01000001">
    <property type="protein sequence ID" value="KAB1443186.1"/>
    <property type="molecule type" value="Genomic_DNA"/>
</dbReference>
<feature type="transmembrane region" description="Helical" evidence="5">
    <location>
        <begin position="112"/>
        <end position="133"/>
    </location>
</feature>
<evidence type="ECO:0000256" key="3">
    <source>
        <dbReference type="ARBA" id="ARBA00022989"/>
    </source>
</evidence>
<sequence>MSTATAQPAPETRTITVRQYIDTLVNIIRSPAAFYRSTADEANIRKPLMFLFVSGLFHATVSMSYFFENSLLMGGVFLLNAMFMPCLAAIFTFSLAGVLPGTKSDFSRIMSVYAYASGAVMVVSWIPALGMILEPVRAVLVIVGLNKACKMSWFKAFSMVVCSALLLLIFIWSLAPILAGLKDMLPA</sequence>
<gene>
    <name evidence="7" type="ORF">F8A88_02665</name>
</gene>
<keyword evidence="2 5" id="KW-0812">Transmembrane</keyword>
<evidence type="ECO:0000313" key="8">
    <source>
        <dbReference type="Proteomes" id="UP000438699"/>
    </source>
</evidence>
<evidence type="ECO:0000256" key="1">
    <source>
        <dbReference type="ARBA" id="ARBA00004141"/>
    </source>
</evidence>
<dbReference type="Proteomes" id="UP000438699">
    <property type="component" value="Unassembled WGS sequence"/>
</dbReference>
<protein>
    <recommendedName>
        <fullName evidence="6">Yip1 domain-containing protein</fullName>
    </recommendedName>
</protein>
<evidence type="ECO:0000313" key="7">
    <source>
        <dbReference type="EMBL" id="KAB1443186.1"/>
    </source>
</evidence>
<keyword evidence="4 5" id="KW-0472">Membrane</keyword>
<comment type="caution">
    <text evidence="7">The sequence shown here is derived from an EMBL/GenBank/DDBJ whole genome shotgun (WGS) entry which is preliminary data.</text>
</comment>
<dbReference type="OrthoDB" id="5457334at2"/>
<evidence type="ECO:0000256" key="4">
    <source>
        <dbReference type="ARBA" id="ARBA00023136"/>
    </source>
</evidence>
<accession>A0A6N6N554</accession>
<evidence type="ECO:0000256" key="5">
    <source>
        <dbReference type="SAM" id="Phobius"/>
    </source>
</evidence>
<dbReference type="AlphaFoldDB" id="A0A6N6N554"/>
<evidence type="ECO:0000256" key="2">
    <source>
        <dbReference type="ARBA" id="ARBA00022692"/>
    </source>
</evidence>
<feature type="domain" description="Yip1" evidence="6">
    <location>
        <begin position="26"/>
        <end position="174"/>
    </location>
</feature>
<name>A0A6N6N554_9BACT</name>
<reference evidence="7 8" key="1">
    <citation type="journal article" date="2017" name="Int. J. Syst. Evol. Microbiol.">
        <title>Desulfovibrio senegalensis sp. nov., a mesophilic sulfate reducer isolated from marine sediment.</title>
        <authorList>
            <person name="Thioye A."/>
            <person name="Gam Z.B.A."/>
            <person name="Mbengue M."/>
            <person name="Cayol J.L."/>
            <person name="Joseph-Bartoli M."/>
            <person name="Toure-Kane C."/>
            <person name="Labat M."/>
        </authorList>
    </citation>
    <scope>NUCLEOTIDE SEQUENCE [LARGE SCALE GENOMIC DNA]</scope>
    <source>
        <strain evidence="7 8">DSM 101509</strain>
    </source>
</reference>